<reference evidence="1" key="2">
    <citation type="submission" date="2020-09" db="EMBL/GenBank/DDBJ databases">
        <authorList>
            <person name="Sun Q."/>
            <person name="Ohkuma M."/>
        </authorList>
    </citation>
    <scope>NUCLEOTIDE SEQUENCE</scope>
    <source>
        <strain evidence="1">JCM 15759</strain>
    </source>
</reference>
<evidence type="ECO:0000313" key="1">
    <source>
        <dbReference type="EMBL" id="GGM50658.1"/>
    </source>
</evidence>
<protein>
    <recommendedName>
        <fullName evidence="3">Restriction endonuclease</fullName>
    </recommendedName>
</protein>
<gene>
    <name evidence="1" type="ORF">GCM10009006_34780</name>
</gene>
<accession>A0A830FWA7</accession>
<dbReference type="Proteomes" id="UP000656367">
    <property type="component" value="Unassembled WGS sequence"/>
</dbReference>
<dbReference type="OrthoDB" id="307960at2157"/>
<name>A0A830FWA7_HALAR</name>
<sequence>MDEVTEGIRQRREANAYNLFYSAVTARATPSLYNHGVRIPMLFPEIEDRTSDITAEPDFVLYDGETCILAEIKSGHNIEGRHIKQMRECDGVDIETAEAALKDAQVQDRMGYTGTVTAVEPVIIYQDLDEAYIEEAETESTQFRDRLEELTSYAVLMTQDYGDQLRPLRGEFNESGNLQSLLRRGVELPQNPPDQIMLTEGMEHEILAIAIADVWGEKALDYADGLEVSRTEVRDYFSPQHNVRLTDLDLVFDFLVEIGACEQVENHTYQFTRNRFDAVLDVEPQVLSEPVEDYLHGTEQMSLTDNFENN</sequence>
<reference evidence="1" key="1">
    <citation type="journal article" date="2014" name="Int. J. Syst. Evol. Microbiol.">
        <title>Complete genome sequence of Corynebacterium casei LMG S-19264T (=DSM 44701T), isolated from a smear-ripened cheese.</title>
        <authorList>
            <consortium name="US DOE Joint Genome Institute (JGI-PGF)"/>
            <person name="Walter F."/>
            <person name="Albersmeier A."/>
            <person name="Kalinowski J."/>
            <person name="Ruckert C."/>
        </authorList>
    </citation>
    <scope>NUCLEOTIDE SEQUENCE</scope>
    <source>
        <strain evidence="1">JCM 15759</strain>
    </source>
</reference>
<evidence type="ECO:0000313" key="2">
    <source>
        <dbReference type="Proteomes" id="UP000656367"/>
    </source>
</evidence>
<dbReference type="EMBL" id="BMON01000005">
    <property type="protein sequence ID" value="GGM50658.1"/>
    <property type="molecule type" value="Genomic_DNA"/>
</dbReference>
<organism evidence="1 2">
    <name type="scientific">Haloarcula argentinensis</name>
    <dbReference type="NCBI Taxonomy" id="43776"/>
    <lineage>
        <taxon>Archaea</taxon>
        <taxon>Methanobacteriati</taxon>
        <taxon>Methanobacteriota</taxon>
        <taxon>Stenosarchaea group</taxon>
        <taxon>Halobacteria</taxon>
        <taxon>Halobacteriales</taxon>
        <taxon>Haloarculaceae</taxon>
        <taxon>Haloarcula</taxon>
    </lineage>
</organism>
<proteinExistence type="predicted"/>
<dbReference type="AlphaFoldDB" id="A0A830FWA7"/>
<dbReference type="RefSeq" id="WP_188853815.1">
    <property type="nucleotide sequence ID" value="NZ_BMON01000005.1"/>
</dbReference>
<comment type="caution">
    <text evidence="1">The sequence shown here is derived from an EMBL/GenBank/DDBJ whole genome shotgun (WGS) entry which is preliminary data.</text>
</comment>
<evidence type="ECO:0008006" key="3">
    <source>
        <dbReference type="Google" id="ProtNLM"/>
    </source>
</evidence>